<gene>
    <name evidence="3" type="ORF">FJT64_011412</name>
</gene>
<feature type="compositionally biased region" description="Basic and acidic residues" evidence="1">
    <location>
        <begin position="66"/>
        <end position="82"/>
    </location>
</feature>
<accession>A0A6A4VB57</accession>
<evidence type="ECO:0000313" key="3">
    <source>
        <dbReference type="EMBL" id="KAF0290369.1"/>
    </source>
</evidence>
<evidence type="ECO:0000256" key="1">
    <source>
        <dbReference type="SAM" id="MobiDB-lite"/>
    </source>
</evidence>
<organism evidence="3 4">
    <name type="scientific">Amphibalanus amphitrite</name>
    <name type="common">Striped barnacle</name>
    <name type="synonym">Balanus amphitrite</name>
    <dbReference type="NCBI Taxonomy" id="1232801"/>
    <lineage>
        <taxon>Eukaryota</taxon>
        <taxon>Metazoa</taxon>
        <taxon>Ecdysozoa</taxon>
        <taxon>Arthropoda</taxon>
        <taxon>Crustacea</taxon>
        <taxon>Multicrustacea</taxon>
        <taxon>Cirripedia</taxon>
        <taxon>Thoracica</taxon>
        <taxon>Thoracicalcarea</taxon>
        <taxon>Balanomorpha</taxon>
        <taxon>Balanoidea</taxon>
        <taxon>Balanidae</taxon>
        <taxon>Amphibalaninae</taxon>
        <taxon>Amphibalanus</taxon>
    </lineage>
</organism>
<protein>
    <submittedName>
        <fullName evidence="3">Uncharacterized protein</fullName>
    </submittedName>
</protein>
<reference evidence="3 4" key="1">
    <citation type="submission" date="2019-07" db="EMBL/GenBank/DDBJ databases">
        <title>Draft genome assembly of a fouling barnacle, Amphibalanus amphitrite (Darwin, 1854): The first reference genome for Thecostraca.</title>
        <authorList>
            <person name="Kim W."/>
        </authorList>
    </citation>
    <scope>NUCLEOTIDE SEQUENCE [LARGE SCALE GENOMIC DNA]</scope>
    <source>
        <strain evidence="3">SNU_AA5</strain>
        <tissue evidence="3">Soma without cirri and trophi</tissue>
    </source>
</reference>
<evidence type="ECO:0000256" key="2">
    <source>
        <dbReference type="SAM" id="Phobius"/>
    </source>
</evidence>
<feature type="compositionally biased region" description="Low complexity" evidence="1">
    <location>
        <begin position="84"/>
        <end position="112"/>
    </location>
</feature>
<feature type="region of interest" description="Disordered" evidence="1">
    <location>
        <begin position="33"/>
        <end position="153"/>
    </location>
</feature>
<sequence>MERQLPAVKVWLTRDGARRDSRADDQLSHVSLDLADELWPPADAGRAPRPAAARRQSLVLLQRQRAATDRLEPAVHGPDRRRSSGASSGSAESAGGSRRSSAFSRRSSSLASECSWCERPPPAADNRLSLPSAADRRPARAADGPRLSRSHELAALRRPSTLSRLSQTLSLSSQRGSIYFIKGALDETFPFPAPQRLTFTQRLAFPSLAGEMRHKRRDPFNETEAHMNLFAKMITVVILCLVFVLLIGVMYKFLR</sequence>
<feature type="compositionally biased region" description="Low complexity" evidence="1">
    <location>
        <begin position="40"/>
        <end position="65"/>
    </location>
</feature>
<dbReference type="OrthoDB" id="6377166at2759"/>
<name>A0A6A4VB57_AMPAM</name>
<comment type="caution">
    <text evidence="3">The sequence shown here is derived from an EMBL/GenBank/DDBJ whole genome shotgun (WGS) entry which is preliminary data.</text>
</comment>
<evidence type="ECO:0000313" key="4">
    <source>
        <dbReference type="Proteomes" id="UP000440578"/>
    </source>
</evidence>
<keyword evidence="2" id="KW-0812">Transmembrane</keyword>
<proteinExistence type="predicted"/>
<dbReference type="AlphaFoldDB" id="A0A6A4VB57"/>
<dbReference type="EMBL" id="VIIS01001959">
    <property type="protein sequence ID" value="KAF0290369.1"/>
    <property type="molecule type" value="Genomic_DNA"/>
</dbReference>
<feature type="transmembrane region" description="Helical" evidence="2">
    <location>
        <begin position="229"/>
        <end position="251"/>
    </location>
</feature>
<keyword evidence="2" id="KW-0472">Membrane</keyword>
<dbReference type="Proteomes" id="UP000440578">
    <property type="component" value="Unassembled WGS sequence"/>
</dbReference>
<keyword evidence="4" id="KW-1185">Reference proteome</keyword>
<keyword evidence="2" id="KW-1133">Transmembrane helix</keyword>